<name>A0A7Y9S9U5_9MICC</name>
<keyword evidence="2" id="KW-0092">Biotin</keyword>
<evidence type="ECO:0000313" key="5">
    <source>
        <dbReference type="EMBL" id="NYE96607.1"/>
    </source>
</evidence>
<dbReference type="InterPro" id="IPR045864">
    <property type="entry name" value="aa-tRNA-synth_II/BPL/LPL"/>
</dbReference>
<evidence type="ECO:0000313" key="6">
    <source>
        <dbReference type="Proteomes" id="UP000521748"/>
    </source>
</evidence>
<feature type="domain" description="BPL/LPL catalytic" evidence="4">
    <location>
        <begin position="28"/>
        <end position="213"/>
    </location>
</feature>
<reference evidence="5 6" key="1">
    <citation type="submission" date="2020-07" db="EMBL/GenBank/DDBJ databases">
        <title>Sequencing the genomes of 1000 actinobacteria strains.</title>
        <authorList>
            <person name="Klenk H.-P."/>
        </authorList>
    </citation>
    <scope>NUCLEOTIDE SEQUENCE [LARGE SCALE GENOMIC DNA]</scope>
    <source>
        <strain evidence="5 6">DSM 102047</strain>
    </source>
</reference>
<dbReference type="Proteomes" id="UP000521748">
    <property type="component" value="Unassembled WGS sequence"/>
</dbReference>
<dbReference type="GO" id="GO:0005737">
    <property type="term" value="C:cytoplasm"/>
    <property type="evidence" value="ECO:0007669"/>
    <property type="project" value="TreeGrafter"/>
</dbReference>
<proteinExistence type="predicted"/>
<gene>
    <name evidence="5" type="ORF">FHU41_002857</name>
</gene>
<evidence type="ECO:0000256" key="1">
    <source>
        <dbReference type="ARBA" id="ARBA00022598"/>
    </source>
</evidence>
<evidence type="ECO:0000256" key="2">
    <source>
        <dbReference type="ARBA" id="ARBA00023267"/>
    </source>
</evidence>
<keyword evidence="6" id="KW-1185">Reference proteome</keyword>
<dbReference type="Gene3D" id="3.30.930.10">
    <property type="entry name" value="Bira Bifunctional Protein, Domain 2"/>
    <property type="match status" value="1"/>
</dbReference>
<dbReference type="SUPFAM" id="SSF55681">
    <property type="entry name" value="Class II aaRS and biotin synthetases"/>
    <property type="match status" value="1"/>
</dbReference>
<dbReference type="EMBL" id="JACBYQ010000002">
    <property type="protein sequence ID" value="NYE96607.1"/>
    <property type="molecule type" value="Genomic_DNA"/>
</dbReference>
<sequence>MDHAAESSRQPLDAELLRASLLSPAGPWNRVECLTQVDSSNTVLAQESSQSPQEWPDLSVLTAEVQRQGKGRLDRSWVAPQGSALAISLLLRPTEFGVESFGWLSMISAVAVCQLLEEVAGLKAVIKWPNDVLILDQSGRAKKVCGILAQLVTLPGAHPAVVLGTGINVSQEAQELPTETSTSVLLSGGAELDRNVLLTEYARNFASLYKRYAAVAGHALLRTEAGDASMAEEVTSRLLSLGQQVRAELPGGKFLIGTATGIDAQGALLITDAQGSSTAVSAADVVHLRKSEGSYA</sequence>
<dbReference type="Pfam" id="PF03099">
    <property type="entry name" value="BPL_LplA_LipB"/>
    <property type="match status" value="1"/>
</dbReference>
<keyword evidence="1 5" id="KW-0436">Ligase</keyword>
<dbReference type="PROSITE" id="PS51733">
    <property type="entry name" value="BPL_LPL_CATALYTIC"/>
    <property type="match status" value="1"/>
</dbReference>
<protein>
    <recommendedName>
        <fullName evidence="3">biotin--[biotin carboxyl-carrier protein] ligase</fullName>
        <ecNumber evidence="3">6.3.4.15</ecNumber>
    </recommendedName>
</protein>
<comment type="caution">
    <text evidence="5">The sequence shown here is derived from an EMBL/GenBank/DDBJ whole genome shotgun (WGS) entry which is preliminary data.</text>
</comment>
<evidence type="ECO:0000259" key="4">
    <source>
        <dbReference type="PROSITE" id="PS51733"/>
    </source>
</evidence>
<evidence type="ECO:0000256" key="3">
    <source>
        <dbReference type="ARBA" id="ARBA00024227"/>
    </source>
</evidence>
<dbReference type="RefSeq" id="WP_179390238.1">
    <property type="nucleotide sequence ID" value="NZ_JACBYQ010000002.1"/>
</dbReference>
<dbReference type="PANTHER" id="PTHR12835:SF5">
    <property type="entry name" value="BIOTIN--PROTEIN LIGASE"/>
    <property type="match status" value="1"/>
</dbReference>
<dbReference type="Pfam" id="PF02237">
    <property type="entry name" value="BPL_C"/>
    <property type="match status" value="1"/>
</dbReference>
<dbReference type="CDD" id="cd16442">
    <property type="entry name" value="BPL"/>
    <property type="match status" value="1"/>
</dbReference>
<dbReference type="AlphaFoldDB" id="A0A7Y9S9U5"/>
<dbReference type="InterPro" id="IPR004143">
    <property type="entry name" value="BPL_LPL_catalytic"/>
</dbReference>
<dbReference type="EC" id="6.3.4.15" evidence="3"/>
<dbReference type="NCBIfam" id="TIGR00121">
    <property type="entry name" value="birA_ligase"/>
    <property type="match status" value="1"/>
</dbReference>
<dbReference type="InterPro" id="IPR003142">
    <property type="entry name" value="BPL_C"/>
</dbReference>
<dbReference type="GO" id="GO:0004077">
    <property type="term" value="F:biotin--[biotin carboxyl-carrier protein] ligase activity"/>
    <property type="evidence" value="ECO:0007669"/>
    <property type="project" value="UniProtKB-EC"/>
</dbReference>
<dbReference type="PANTHER" id="PTHR12835">
    <property type="entry name" value="BIOTIN PROTEIN LIGASE"/>
    <property type="match status" value="1"/>
</dbReference>
<dbReference type="InterPro" id="IPR004408">
    <property type="entry name" value="Biotin_CoA_COase_ligase"/>
</dbReference>
<dbReference type="Gene3D" id="2.30.30.100">
    <property type="match status" value="1"/>
</dbReference>
<organism evidence="5 6">
    <name type="scientific">Psychromicrobium silvestre</name>
    <dbReference type="NCBI Taxonomy" id="1645614"/>
    <lineage>
        <taxon>Bacteria</taxon>
        <taxon>Bacillati</taxon>
        <taxon>Actinomycetota</taxon>
        <taxon>Actinomycetes</taxon>
        <taxon>Micrococcales</taxon>
        <taxon>Micrococcaceae</taxon>
        <taxon>Psychromicrobium</taxon>
    </lineage>
</organism>
<accession>A0A7Y9S9U5</accession>